<dbReference type="Gene3D" id="3.90.1300.10">
    <property type="entry name" value="Amidase signature (AS) domain"/>
    <property type="match status" value="1"/>
</dbReference>
<proteinExistence type="predicted"/>
<reference evidence="2" key="1">
    <citation type="journal article" date="2021" name="G3 (Bethesda)">
        <title>Genome and transcriptome analysis of the beet armyworm Spodoptera exigua reveals targets for pest control. .</title>
        <authorList>
            <person name="Simon S."/>
            <person name="Breeschoten T."/>
            <person name="Jansen H.J."/>
            <person name="Dirks R.P."/>
            <person name="Schranz M.E."/>
            <person name="Ros V.I.D."/>
        </authorList>
    </citation>
    <scope>NUCLEOTIDE SEQUENCE</scope>
    <source>
        <strain evidence="2">TB_SE_WUR_2020</strain>
    </source>
</reference>
<comment type="caution">
    <text evidence="2">The sequence shown here is derived from an EMBL/GenBank/DDBJ whole genome shotgun (WGS) entry which is preliminary data.</text>
</comment>
<accession>A0A922MIG2</accession>
<evidence type="ECO:0000256" key="1">
    <source>
        <dbReference type="SAM" id="Phobius"/>
    </source>
</evidence>
<keyword evidence="1" id="KW-0472">Membrane</keyword>
<evidence type="ECO:0000313" key="3">
    <source>
        <dbReference type="Proteomes" id="UP000814243"/>
    </source>
</evidence>
<dbReference type="Proteomes" id="UP000814243">
    <property type="component" value="Unassembled WGS sequence"/>
</dbReference>
<evidence type="ECO:0000313" key="2">
    <source>
        <dbReference type="EMBL" id="KAH9637014.1"/>
    </source>
</evidence>
<dbReference type="AlphaFoldDB" id="A0A922MIG2"/>
<gene>
    <name evidence="2" type="ORF">HF086_007377</name>
</gene>
<dbReference type="InterPro" id="IPR036928">
    <property type="entry name" value="AS_sf"/>
</dbReference>
<keyword evidence="1" id="KW-1133">Transmembrane helix</keyword>
<sequence length="84" mass="9828">MVSNMIKHAFLVFRAYLDLFIDLVYGYFWEGKRKPIPALEKRHAILTESAVTLAAKIRNKELKSEDLVKACIERIQQVYIDIDE</sequence>
<dbReference type="EMBL" id="JACEFF010000454">
    <property type="protein sequence ID" value="KAH9637014.1"/>
    <property type="molecule type" value="Genomic_DNA"/>
</dbReference>
<feature type="transmembrane region" description="Helical" evidence="1">
    <location>
        <begin position="6"/>
        <end position="28"/>
    </location>
</feature>
<protein>
    <submittedName>
        <fullName evidence="2">Uncharacterized protein</fullName>
    </submittedName>
</protein>
<name>A0A922MIG2_SPOEX</name>
<keyword evidence="1" id="KW-0812">Transmembrane</keyword>
<organism evidence="2 3">
    <name type="scientific">Spodoptera exigua</name>
    <name type="common">Beet armyworm</name>
    <name type="synonym">Noctua fulgens</name>
    <dbReference type="NCBI Taxonomy" id="7107"/>
    <lineage>
        <taxon>Eukaryota</taxon>
        <taxon>Metazoa</taxon>
        <taxon>Ecdysozoa</taxon>
        <taxon>Arthropoda</taxon>
        <taxon>Hexapoda</taxon>
        <taxon>Insecta</taxon>
        <taxon>Pterygota</taxon>
        <taxon>Neoptera</taxon>
        <taxon>Endopterygota</taxon>
        <taxon>Lepidoptera</taxon>
        <taxon>Glossata</taxon>
        <taxon>Ditrysia</taxon>
        <taxon>Noctuoidea</taxon>
        <taxon>Noctuidae</taxon>
        <taxon>Amphipyrinae</taxon>
        <taxon>Spodoptera</taxon>
    </lineage>
</organism>